<sequence>MEIPAEKVPQGWTNDPKELEALFYRGSGERVMARRHGLSDPQIILTNTPDTGEMGFILKDGDEYFWGDLMIDHISKITTPTELSEILEVIAAGGIKALRRKRVKPVRDIWGPEDDEEWAEREEAEAREEQMRGRERPPRKPLDAASAIMAEQLLPFLGRINLRDAYEFDQAAILVCLQHIVSNPGLYRVPAANVPNLVLIHQDIVRLR</sequence>
<reference evidence="1 2" key="1">
    <citation type="journal article" date="2023" name="ACS Omega">
        <title>Identification of the Neoaspergillic Acid Biosynthesis Gene Cluster by Establishing an In Vitro CRISPR-Ribonucleoprotein Genetic System in Aspergillus melleus.</title>
        <authorList>
            <person name="Yuan B."/>
            <person name="Grau M.F."/>
            <person name="Murata R.M."/>
            <person name="Torok T."/>
            <person name="Venkateswaran K."/>
            <person name="Stajich J.E."/>
            <person name="Wang C.C.C."/>
        </authorList>
    </citation>
    <scope>NUCLEOTIDE SEQUENCE [LARGE SCALE GENOMIC DNA]</scope>
    <source>
        <strain evidence="1 2">IMV 1140</strain>
    </source>
</reference>
<accession>A0ACC3ATT7</accession>
<comment type="caution">
    <text evidence="1">The sequence shown here is derived from an EMBL/GenBank/DDBJ whole genome shotgun (WGS) entry which is preliminary data.</text>
</comment>
<proteinExistence type="predicted"/>
<keyword evidence="2" id="KW-1185">Reference proteome</keyword>
<evidence type="ECO:0000313" key="1">
    <source>
        <dbReference type="EMBL" id="KAK1141258.1"/>
    </source>
</evidence>
<name>A0ACC3ATT7_9EURO</name>
<protein>
    <submittedName>
        <fullName evidence="1">Uncharacterized protein</fullName>
    </submittedName>
</protein>
<dbReference type="EMBL" id="JAOPJF010000067">
    <property type="protein sequence ID" value="KAK1141258.1"/>
    <property type="molecule type" value="Genomic_DNA"/>
</dbReference>
<gene>
    <name evidence="1" type="ORF">N8T08_009297</name>
</gene>
<organism evidence="1 2">
    <name type="scientific">Aspergillus melleus</name>
    <dbReference type="NCBI Taxonomy" id="138277"/>
    <lineage>
        <taxon>Eukaryota</taxon>
        <taxon>Fungi</taxon>
        <taxon>Dikarya</taxon>
        <taxon>Ascomycota</taxon>
        <taxon>Pezizomycotina</taxon>
        <taxon>Eurotiomycetes</taxon>
        <taxon>Eurotiomycetidae</taxon>
        <taxon>Eurotiales</taxon>
        <taxon>Aspergillaceae</taxon>
        <taxon>Aspergillus</taxon>
        <taxon>Aspergillus subgen. Circumdati</taxon>
    </lineage>
</organism>
<evidence type="ECO:0000313" key="2">
    <source>
        <dbReference type="Proteomes" id="UP001177260"/>
    </source>
</evidence>
<dbReference type="Proteomes" id="UP001177260">
    <property type="component" value="Unassembled WGS sequence"/>
</dbReference>